<evidence type="ECO:0000313" key="1">
    <source>
        <dbReference type="EMBL" id="KAA6325268.1"/>
    </source>
</evidence>
<protein>
    <submittedName>
        <fullName evidence="1">Uncharacterized protein</fullName>
    </submittedName>
</protein>
<name>A0A5J4QVQ8_9ZZZZ</name>
<reference evidence="1" key="1">
    <citation type="submission" date="2019-03" db="EMBL/GenBank/DDBJ databases">
        <title>Single cell metagenomics reveals metabolic interactions within the superorganism composed of flagellate Streblomastix strix and complex community of Bacteroidetes bacteria on its surface.</title>
        <authorList>
            <person name="Treitli S.C."/>
            <person name="Kolisko M."/>
            <person name="Husnik F."/>
            <person name="Keeling P."/>
            <person name="Hampl V."/>
        </authorList>
    </citation>
    <scope>NUCLEOTIDE SEQUENCE</scope>
    <source>
        <strain evidence="1">STM</strain>
    </source>
</reference>
<dbReference type="AlphaFoldDB" id="A0A5J4QVQ8"/>
<dbReference type="EMBL" id="SNRY01002397">
    <property type="protein sequence ID" value="KAA6325268.1"/>
    <property type="molecule type" value="Genomic_DNA"/>
</dbReference>
<gene>
    <name evidence="1" type="ORF">EZS27_025494</name>
</gene>
<comment type="caution">
    <text evidence="1">The sequence shown here is derived from an EMBL/GenBank/DDBJ whole genome shotgun (WGS) entry which is preliminary data.</text>
</comment>
<sequence length="140" mass="16439">EGFHPCKQFFAGKDDFPSEMPEWDLFQGCQFVQSGFAQGISMFHKKLQCLPERTSIGRFCRKFFFFHRQCFFQSLNNDLFQLLGGRKNNSIHFVHNFKVNILQASLLFTQSIVLTKMGQMSVKNYMNPLYGHKNIHLIFN</sequence>
<organism evidence="1">
    <name type="scientific">termite gut metagenome</name>
    <dbReference type="NCBI Taxonomy" id="433724"/>
    <lineage>
        <taxon>unclassified sequences</taxon>
        <taxon>metagenomes</taxon>
        <taxon>organismal metagenomes</taxon>
    </lineage>
</organism>
<feature type="non-terminal residue" evidence="1">
    <location>
        <position position="1"/>
    </location>
</feature>
<accession>A0A5J4QVQ8</accession>
<proteinExistence type="predicted"/>